<reference evidence="2 3" key="1">
    <citation type="submission" date="2023-08" db="EMBL/GenBank/DDBJ databases">
        <authorList>
            <person name="Park J.-S."/>
        </authorList>
    </citation>
    <scope>NUCLEOTIDE SEQUENCE [LARGE SCALE GENOMIC DNA]</scope>
    <source>
        <strain evidence="2 3">2205SS18-9</strain>
    </source>
</reference>
<proteinExistence type="predicted"/>
<sequence length="262" mass="30173">MEMRMYFMLIRASIKSRLQYKFNFIFSMLMAMLLNVSEFLMIAFVLLKFNSIQGWSIYEVGYLYSVILLSKTLYRTFASDVHHLEKYLVSGDLDSFFIRPIPILLTLMSQNFFLLIGELLQGTFIILICIQHFHSIGQVDLWIIPITILIILAGSIILFSIGLATSTLGFWLTRVEMLQNLTEDAAMNAVRYPLSLYPNWLKGIFLTILPLGFINYLPALYILKQDVGIWIIGATIMVACLCLWLSLRFWKIGLSRYQSTGS</sequence>
<feature type="transmembrane region" description="Helical" evidence="1">
    <location>
        <begin position="200"/>
        <end position="221"/>
    </location>
</feature>
<dbReference type="EMBL" id="JAVAMP010000005">
    <property type="protein sequence ID" value="MDP5274922.1"/>
    <property type="molecule type" value="Genomic_DNA"/>
</dbReference>
<evidence type="ECO:0000313" key="3">
    <source>
        <dbReference type="Proteomes" id="UP001231941"/>
    </source>
</evidence>
<keyword evidence="3" id="KW-1185">Reference proteome</keyword>
<name>A0ABT9J0I9_9BACL</name>
<feature type="transmembrane region" description="Helical" evidence="1">
    <location>
        <begin position="52"/>
        <end position="69"/>
    </location>
</feature>
<keyword evidence="1" id="KW-1133">Transmembrane helix</keyword>
<feature type="transmembrane region" description="Helical" evidence="1">
    <location>
        <begin position="227"/>
        <end position="247"/>
    </location>
</feature>
<keyword evidence="1" id="KW-0812">Transmembrane</keyword>
<dbReference type="Proteomes" id="UP001231941">
    <property type="component" value="Unassembled WGS sequence"/>
</dbReference>
<dbReference type="Pfam" id="PF06182">
    <property type="entry name" value="ABC2_membrane_6"/>
    <property type="match status" value="1"/>
</dbReference>
<comment type="caution">
    <text evidence="2">The sequence shown here is derived from an EMBL/GenBank/DDBJ whole genome shotgun (WGS) entry which is preliminary data.</text>
</comment>
<feature type="transmembrane region" description="Helical" evidence="1">
    <location>
        <begin position="142"/>
        <end position="172"/>
    </location>
</feature>
<organism evidence="2 3">
    <name type="scientific">Chengkuizengella axinellae</name>
    <dbReference type="NCBI Taxonomy" id="3064388"/>
    <lineage>
        <taxon>Bacteria</taxon>
        <taxon>Bacillati</taxon>
        <taxon>Bacillota</taxon>
        <taxon>Bacilli</taxon>
        <taxon>Bacillales</taxon>
        <taxon>Paenibacillaceae</taxon>
        <taxon>Chengkuizengella</taxon>
    </lineage>
</organism>
<evidence type="ECO:0000313" key="2">
    <source>
        <dbReference type="EMBL" id="MDP5274922.1"/>
    </source>
</evidence>
<dbReference type="PANTHER" id="PTHR36833">
    <property type="entry name" value="SLR0610 PROTEIN-RELATED"/>
    <property type="match status" value="1"/>
</dbReference>
<protein>
    <submittedName>
        <fullName evidence="2">ABC-2 family transporter protein</fullName>
    </submittedName>
</protein>
<gene>
    <name evidence="2" type="ORF">Q5Y73_12455</name>
</gene>
<feature type="transmembrane region" description="Helical" evidence="1">
    <location>
        <begin position="21"/>
        <end position="46"/>
    </location>
</feature>
<accession>A0ABT9J0I9</accession>
<keyword evidence="1" id="KW-0472">Membrane</keyword>
<evidence type="ECO:0000256" key="1">
    <source>
        <dbReference type="SAM" id="Phobius"/>
    </source>
</evidence>
<dbReference type="InterPro" id="IPR010390">
    <property type="entry name" value="ABC-2_transporter-like"/>
</dbReference>
<dbReference type="RefSeq" id="WP_305992232.1">
    <property type="nucleotide sequence ID" value="NZ_JAVAMP010000005.1"/>
</dbReference>
<dbReference type="PANTHER" id="PTHR36833:SF1">
    <property type="entry name" value="INTEGRAL MEMBRANE TRANSPORT PROTEIN"/>
    <property type="match status" value="1"/>
</dbReference>